<organism evidence="2 3">
    <name type="scientific">Rotaria socialis</name>
    <dbReference type="NCBI Taxonomy" id="392032"/>
    <lineage>
        <taxon>Eukaryota</taxon>
        <taxon>Metazoa</taxon>
        <taxon>Spiralia</taxon>
        <taxon>Gnathifera</taxon>
        <taxon>Rotifera</taxon>
        <taxon>Eurotatoria</taxon>
        <taxon>Bdelloidea</taxon>
        <taxon>Philodinida</taxon>
        <taxon>Philodinidae</taxon>
        <taxon>Rotaria</taxon>
    </lineage>
</organism>
<gene>
    <name evidence="2" type="ORF">UJA718_LOCUS4308</name>
</gene>
<feature type="region of interest" description="Disordered" evidence="1">
    <location>
        <begin position="30"/>
        <end position="49"/>
    </location>
</feature>
<dbReference type="SUPFAM" id="SSF56634">
    <property type="entry name" value="Heme-dependent catalase-like"/>
    <property type="match status" value="1"/>
</dbReference>
<comment type="caution">
    <text evidence="2">The sequence shown here is derived from an EMBL/GenBank/DDBJ whole genome shotgun (WGS) entry which is preliminary data.</text>
</comment>
<feature type="compositionally biased region" description="Basic and acidic residues" evidence="1">
    <location>
        <begin position="30"/>
        <end position="43"/>
    </location>
</feature>
<protein>
    <submittedName>
        <fullName evidence="2">Uncharacterized protein</fullName>
    </submittedName>
</protein>
<dbReference type="Proteomes" id="UP000663873">
    <property type="component" value="Unassembled WGS sequence"/>
</dbReference>
<dbReference type="AlphaFoldDB" id="A0A819Z5L3"/>
<dbReference type="EMBL" id="CAJOBP010000342">
    <property type="protein sequence ID" value="CAF4164848.1"/>
    <property type="molecule type" value="Genomic_DNA"/>
</dbReference>
<name>A0A819Z5L3_9BILA</name>
<dbReference type="GO" id="GO:0020037">
    <property type="term" value="F:heme binding"/>
    <property type="evidence" value="ECO:0007669"/>
    <property type="project" value="InterPro"/>
</dbReference>
<accession>A0A819Z5L3</accession>
<proteinExistence type="predicted"/>
<evidence type="ECO:0000256" key="1">
    <source>
        <dbReference type="SAM" id="MobiDB-lite"/>
    </source>
</evidence>
<sequence>MNLAKRLLTITIESLSGQYDYPARIIMHQESETPTHADTRRQYSDSARSSRSIAMKIHTDEEEYNIFSVNFLEILVRDPTQEPVVICSQQRHLNSFLVH</sequence>
<evidence type="ECO:0000313" key="2">
    <source>
        <dbReference type="EMBL" id="CAF4164848.1"/>
    </source>
</evidence>
<evidence type="ECO:0000313" key="3">
    <source>
        <dbReference type="Proteomes" id="UP000663873"/>
    </source>
</evidence>
<dbReference type="InterPro" id="IPR020835">
    <property type="entry name" value="Catalase_sf"/>
</dbReference>
<keyword evidence="3" id="KW-1185">Reference proteome</keyword>
<dbReference type="Gene3D" id="2.40.180.10">
    <property type="entry name" value="Catalase core domain"/>
    <property type="match status" value="1"/>
</dbReference>
<reference evidence="2" key="1">
    <citation type="submission" date="2021-02" db="EMBL/GenBank/DDBJ databases">
        <authorList>
            <person name="Nowell W R."/>
        </authorList>
    </citation>
    <scope>NUCLEOTIDE SEQUENCE</scope>
</reference>